<dbReference type="AlphaFoldDB" id="A0A8J5SIK2"/>
<dbReference type="OrthoDB" id="198619at2759"/>
<proteinExistence type="predicted"/>
<reference evidence="1" key="1">
    <citation type="journal article" date="2021" name="bioRxiv">
        <title>Whole Genome Assembly and Annotation of Northern Wild Rice, Zizania palustris L., Supports a Whole Genome Duplication in the Zizania Genus.</title>
        <authorList>
            <person name="Haas M."/>
            <person name="Kono T."/>
            <person name="Macchietto M."/>
            <person name="Millas R."/>
            <person name="McGilp L."/>
            <person name="Shao M."/>
            <person name="Duquette J."/>
            <person name="Hirsch C.N."/>
            <person name="Kimball J."/>
        </authorList>
    </citation>
    <scope>NUCLEOTIDE SEQUENCE</scope>
    <source>
        <tissue evidence="1">Fresh leaf tissue</tissue>
    </source>
</reference>
<keyword evidence="2" id="KW-1185">Reference proteome</keyword>
<dbReference type="PROSITE" id="PS51257">
    <property type="entry name" value="PROKAR_LIPOPROTEIN"/>
    <property type="match status" value="1"/>
</dbReference>
<comment type="caution">
    <text evidence="1">The sequence shown here is derived from an EMBL/GenBank/DDBJ whole genome shotgun (WGS) entry which is preliminary data.</text>
</comment>
<evidence type="ECO:0000313" key="1">
    <source>
        <dbReference type="EMBL" id="KAG8077081.1"/>
    </source>
</evidence>
<dbReference type="EMBL" id="JAAALK010000283">
    <property type="protein sequence ID" value="KAG8077081.1"/>
    <property type="molecule type" value="Genomic_DNA"/>
</dbReference>
<evidence type="ECO:0000313" key="2">
    <source>
        <dbReference type="Proteomes" id="UP000729402"/>
    </source>
</evidence>
<organism evidence="1 2">
    <name type="scientific">Zizania palustris</name>
    <name type="common">Northern wild rice</name>
    <dbReference type="NCBI Taxonomy" id="103762"/>
    <lineage>
        <taxon>Eukaryota</taxon>
        <taxon>Viridiplantae</taxon>
        <taxon>Streptophyta</taxon>
        <taxon>Embryophyta</taxon>
        <taxon>Tracheophyta</taxon>
        <taxon>Spermatophyta</taxon>
        <taxon>Magnoliopsida</taxon>
        <taxon>Liliopsida</taxon>
        <taxon>Poales</taxon>
        <taxon>Poaceae</taxon>
        <taxon>BOP clade</taxon>
        <taxon>Oryzoideae</taxon>
        <taxon>Oryzeae</taxon>
        <taxon>Zizaniinae</taxon>
        <taxon>Zizania</taxon>
    </lineage>
</organism>
<gene>
    <name evidence="1" type="ORF">GUJ93_ZPchr0006g41344</name>
</gene>
<sequence>MVNTGKESRFPLALPLATLIGCELRTGGSKHPTLCYGHAGFAKCDEDYFLVKLDCLRAPVTPPPPSTSSLYALLHLAFPVPRLVRIHSNEMEDIQEAHAGQIVAVFGVDFFRCLDMLIKEVDYLTILTEY</sequence>
<name>A0A8J5SIK2_ZIZPA</name>
<protein>
    <submittedName>
        <fullName evidence="1">Uncharacterized protein</fullName>
    </submittedName>
</protein>
<reference evidence="1" key="2">
    <citation type="submission" date="2021-02" db="EMBL/GenBank/DDBJ databases">
        <authorList>
            <person name="Kimball J.A."/>
            <person name="Haas M.W."/>
            <person name="Macchietto M."/>
            <person name="Kono T."/>
            <person name="Duquette J."/>
            <person name="Shao M."/>
        </authorList>
    </citation>
    <scope>NUCLEOTIDE SEQUENCE</scope>
    <source>
        <tissue evidence="1">Fresh leaf tissue</tissue>
    </source>
</reference>
<dbReference type="Proteomes" id="UP000729402">
    <property type="component" value="Unassembled WGS sequence"/>
</dbReference>
<accession>A0A8J5SIK2</accession>